<keyword evidence="9 13" id="KW-0648">Protein biosynthesis</keyword>
<dbReference type="GO" id="GO:0004814">
    <property type="term" value="F:arginine-tRNA ligase activity"/>
    <property type="evidence" value="ECO:0007669"/>
    <property type="project" value="UniProtKB-EC"/>
</dbReference>
<comment type="subunit">
    <text evidence="3">Monomer.</text>
</comment>
<comment type="subcellular location">
    <subcellularLocation>
        <location evidence="1">Cytoplasm</location>
    </subcellularLocation>
</comment>
<dbReference type="Gene3D" id="3.30.1360.70">
    <property type="entry name" value="Arginyl tRNA synthetase N-terminal domain"/>
    <property type="match status" value="1"/>
</dbReference>
<dbReference type="CDD" id="cd00671">
    <property type="entry name" value="ArgRS_core"/>
    <property type="match status" value="1"/>
</dbReference>
<keyword evidence="8 13" id="KW-0067">ATP-binding</keyword>
<evidence type="ECO:0000256" key="8">
    <source>
        <dbReference type="ARBA" id="ARBA00022840"/>
    </source>
</evidence>
<dbReference type="InterPro" id="IPR008909">
    <property type="entry name" value="DALR_anticod-bd"/>
</dbReference>
<dbReference type="Pfam" id="PF03485">
    <property type="entry name" value="Arg_tRNA_synt_N"/>
    <property type="match status" value="1"/>
</dbReference>
<dbReference type="FunFam" id="3.40.50.620:FF:000030">
    <property type="entry name" value="Arginine--tRNA ligase"/>
    <property type="match status" value="1"/>
</dbReference>
<evidence type="ECO:0000256" key="4">
    <source>
        <dbReference type="ARBA" id="ARBA00012837"/>
    </source>
</evidence>
<dbReference type="PANTHER" id="PTHR11956:SF5">
    <property type="entry name" value="ARGININE--TRNA LIGASE, CYTOPLASMIC"/>
    <property type="match status" value="1"/>
</dbReference>
<sequence length="740" mass="81382">MKLSSCLMMAVVGNMMRLSRVRGFGVARRQVTSMAPARVIGDAKMHSFYGLPGGNTAVAVVTRGSSILYMSTASSPSMPSVAIKSIGFVEEAVLEAMNELFDPAEVARGAALSKLNKPKKKKKKKKKKQPEADAAPEPPAEPEMSEEEKQAIGDAAAAAAKPFSSSDTMVTLATKSEFGDYQVNAAMGLAKNVGMNPRECAAKIVEKILPKIEGCMEEPEIAGPGFINLRFKKDYLTAAVQAMAEDAAGRLAQPKSSKPQKIVVDFSSPNIAKEMHVGHLRSTIIGDTLSNMLEFTGHEVVRLNHVGDWGTQFGMLVEHLRDEYPAALNIETSQDVDLGNLVELYKAAKKRFDVDEDFKTRAREGVVKLQAGNEEELAAWKALCAASRVEYQKIYDVLNIEGLEERGESFYNPYLNGVVENLEEQGLAVQSEGATAVFLDGYENKDGSPLPMLVRKSDGGFNYATTDLAAIRHRVEMDREDGGENADRVLYVTDAGQSQHFEMVFKAAEKAGYVPESSSLEHVPFGLVQGEDGKKFATRSGDTVKLKDLLDESVRIAGDDLRSRPENEGADDETIERVATVVGVGAVKYADLSMNRESNYKFSYDRMLSLNGNTAPYMMYAYARICGIIRKSSQQETTDKIEWPEASEIIITHDAELELIRNLVRLPDVLNEVERDLYTNRMCDYLFETSQKFSKFYENCSVNNAESPEIKASRMTICTATAGTIRLLMSLLGINLVEKL</sequence>
<feature type="compositionally biased region" description="Basic residues" evidence="14">
    <location>
        <begin position="116"/>
        <end position="128"/>
    </location>
</feature>
<dbReference type="EMBL" id="CAACVS010000214">
    <property type="protein sequence ID" value="VEU39280.1"/>
    <property type="molecule type" value="Genomic_DNA"/>
</dbReference>
<comment type="similarity">
    <text evidence="2 13">Belongs to the class-I aminoacyl-tRNA synthetase family.</text>
</comment>
<evidence type="ECO:0000259" key="16">
    <source>
        <dbReference type="SMART" id="SM01016"/>
    </source>
</evidence>
<dbReference type="EC" id="6.1.1.19" evidence="4"/>
<evidence type="ECO:0000259" key="15">
    <source>
        <dbReference type="SMART" id="SM00836"/>
    </source>
</evidence>
<keyword evidence="7 13" id="KW-0547">Nucleotide-binding</keyword>
<dbReference type="PRINTS" id="PR01038">
    <property type="entry name" value="TRNASYNTHARG"/>
</dbReference>
<dbReference type="SUPFAM" id="SSF52374">
    <property type="entry name" value="Nucleotidylyl transferase"/>
    <property type="match status" value="1"/>
</dbReference>
<reference evidence="17 18" key="1">
    <citation type="submission" date="2019-01" db="EMBL/GenBank/DDBJ databases">
        <authorList>
            <person name="Ferrante I. M."/>
        </authorList>
    </citation>
    <scope>NUCLEOTIDE SEQUENCE [LARGE SCALE GENOMIC DNA]</scope>
    <source>
        <strain evidence="17 18">B856</strain>
    </source>
</reference>
<dbReference type="SMART" id="SM00836">
    <property type="entry name" value="DALR_1"/>
    <property type="match status" value="1"/>
</dbReference>
<feature type="region of interest" description="Disordered" evidence="14">
    <location>
        <begin position="112"/>
        <end position="160"/>
    </location>
</feature>
<evidence type="ECO:0000256" key="6">
    <source>
        <dbReference type="ARBA" id="ARBA00022598"/>
    </source>
</evidence>
<keyword evidence="18" id="KW-1185">Reference proteome</keyword>
<dbReference type="AlphaFoldDB" id="A0A448ZB77"/>
<dbReference type="InterPro" id="IPR009080">
    <property type="entry name" value="tRNAsynth_Ia_anticodon-bd"/>
</dbReference>
<protein>
    <recommendedName>
        <fullName evidence="4">arginine--tRNA ligase</fullName>
        <ecNumber evidence="4">6.1.1.19</ecNumber>
    </recommendedName>
    <alternativeName>
        <fullName evidence="11">Arginyl-tRNA synthetase</fullName>
    </alternativeName>
</protein>
<keyword evidence="5" id="KW-0963">Cytoplasm</keyword>
<dbReference type="InterPro" id="IPR035684">
    <property type="entry name" value="ArgRS_core"/>
</dbReference>
<evidence type="ECO:0000256" key="14">
    <source>
        <dbReference type="SAM" id="MobiDB-lite"/>
    </source>
</evidence>
<dbReference type="SUPFAM" id="SSF55190">
    <property type="entry name" value="Arginyl-tRNA synthetase (ArgRS), N-terminal 'additional' domain"/>
    <property type="match status" value="1"/>
</dbReference>
<accession>A0A448ZB77</accession>
<evidence type="ECO:0000256" key="12">
    <source>
        <dbReference type="ARBA" id="ARBA00049339"/>
    </source>
</evidence>
<evidence type="ECO:0000256" key="2">
    <source>
        <dbReference type="ARBA" id="ARBA00005594"/>
    </source>
</evidence>
<dbReference type="GO" id="GO:0005737">
    <property type="term" value="C:cytoplasm"/>
    <property type="evidence" value="ECO:0007669"/>
    <property type="project" value="UniProtKB-SubCell"/>
</dbReference>
<dbReference type="InterPro" id="IPR014729">
    <property type="entry name" value="Rossmann-like_a/b/a_fold"/>
</dbReference>
<dbReference type="InterPro" id="IPR001412">
    <property type="entry name" value="aa-tRNA-synth_I_CS"/>
</dbReference>
<feature type="domain" description="Arginyl tRNA synthetase N-terminal" evidence="16">
    <location>
        <begin position="146"/>
        <end position="231"/>
    </location>
</feature>
<dbReference type="Pfam" id="PF00750">
    <property type="entry name" value="tRNA-synt_1d"/>
    <property type="match status" value="1"/>
</dbReference>
<feature type="domain" description="DALR anticodon binding" evidence="15">
    <location>
        <begin position="618"/>
        <end position="740"/>
    </location>
</feature>
<evidence type="ECO:0000313" key="17">
    <source>
        <dbReference type="EMBL" id="VEU39280.1"/>
    </source>
</evidence>
<evidence type="ECO:0000256" key="3">
    <source>
        <dbReference type="ARBA" id="ARBA00011245"/>
    </source>
</evidence>
<dbReference type="PANTHER" id="PTHR11956">
    <property type="entry name" value="ARGINYL-TRNA SYNTHETASE"/>
    <property type="match status" value="1"/>
</dbReference>
<evidence type="ECO:0000256" key="10">
    <source>
        <dbReference type="ARBA" id="ARBA00023146"/>
    </source>
</evidence>
<dbReference type="SUPFAM" id="SSF47323">
    <property type="entry name" value="Anticodon-binding domain of a subclass of class I aminoacyl-tRNA synthetases"/>
    <property type="match status" value="1"/>
</dbReference>
<dbReference type="PROSITE" id="PS00178">
    <property type="entry name" value="AA_TRNA_LIGASE_I"/>
    <property type="match status" value="1"/>
</dbReference>
<dbReference type="GO" id="GO:0005524">
    <property type="term" value="F:ATP binding"/>
    <property type="evidence" value="ECO:0007669"/>
    <property type="project" value="UniProtKB-KW"/>
</dbReference>
<dbReference type="NCBIfam" id="TIGR00456">
    <property type="entry name" value="argS"/>
    <property type="match status" value="1"/>
</dbReference>
<dbReference type="InterPro" id="IPR001278">
    <property type="entry name" value="Arg-tRNA-ligase"/>
</dbReference>
<evidence type="ECO:0000256" key="9">
    <source>
        <dbReference type="ARBA" id="ARBA00022917"/>
    </source>
</evidence>
<evidence type="ECO:0000313" key="18">
    <source>
        <dbReference type="Proteomes" id="UP000291116"/>
    </source>
</evidence>
<proteinExistence type="inferred from homology"/>
<gene>
    <name evidence="17" type="ORF">PSNMU_V1.4_AUG-EV-PASAV3_0061430</name>
</gene>
<name>A0A448ZB77_9STRA</name>
<dbReference type="GO" id="GO:0006420">
    <property type="term" value="P:arginyl-tRNA aminoacylation"/>
    <property type="evidence" value="ECO:0007669"/>
    <property type="project" value="InterPro"/>
</dbReference>
<dbReference type="Gene3D" id="1.10.730.10">
    <property type="entry name" value="Isoleucyl-tRNA Synthetase, Domain 1"/>
    <property type="match status" value="1"/>
</dbReference>
<organism evidence="17 18">
    <name type="scientific">Pseudo-nitzschia multistriata</name>
    <dbReference type="NCBI Taxonomy" id="183589"/>
    <lineage>
        <taxon>Eukaryota</taxon>
        <taxon>Sar</taxon>
        <taxon>Stramenopiles</taxon>
        <taxon>Ochrophyta</taxon>
        <taxon>Bacillariophyta</taxon>
        <taxon>Bacillariophyceae</taxon>
        <taxon>Bacillariophycidae</taxon>
        <taxon>Bacillariales</taxon>
        <taxon>Bacillariaceae</taxon>
        <taxon>Pseudo-nitzschia</taxon>
    </lineage>
</organism>
<keyword evidence="6 13" id="KW-0436">Ligase</keyword>
<dbReference type="SMART" id="SM01016">
    <property type="entry name" value="Arg_tRNA_synt_N"/>
    <property type="match status" value="1"/>
</dbReference>
<dbReference type="FunFam" id="1.10.730.10:FF:000006">
    <property type="entry name" value="Arginyl-tRNA synthetase 2, mitochondrial"/>
    <property type="match status" value="1"/>
</dbReference>
<evidence type="ECO:0000256" key="7">
    <source>
        <dbReference type="ARBA" id="ARBA00022741"/>
    </source>
</evidence>
<keyword evidence="10 13" id="KW-0030">Aminoacyl-tRNA synthetase</keyword>
<evidence type="ECO:0000256" key="1">
    <source>
        <dbReference type="ARBA" id="ARBA00004496"/>
    </source>
</evidence>
<dbReference type="OrthoDB" id="68056at2759"/>
<dbReference type="HAMAP" id="MF_00123">
    <property type="entry name" value="Arg_tRNA_synth"/>
    <property type="match status" value="1"/>
</dbReference>
<evidence type="ECO:0000256" key="11">
    <source>
        <dbReference type="ARBA" id="ARBA00033033"/>
    </source>
</evidence>
<comment type="catalytic activity">
    <reaction evidence="12">
        <text>tRNA(Arg) + L-arginine + ATP = L-arginyl-tRNA(Arg) + AMP + diphosphate</text>
        <dbReference type="Rhea" id="RHEA:20301"/>
        <dbReference type="Rhea" id="RHEA-COMP:9658"/>
        <dbReference type="Rhea" id="RHEA-COMP:9673"/>
        <dbReference type="ChEBI" id="CHEBI:30616"/>
        <dbReference type="ChEBI" id="CHEBI:32682"/>
        <dbReference type="ChEBI" id="CHEBI:33019"/>
        <dbReference type="ChEBI" id="CHEBI:78442"/>
        <dbReference type="ChEBI" id="CHEBI:78513"/>
        <dbReference type="ChEBI" id="CHEBI:456215"/>
        <dbReference type="EC" id="6.1.1.19"/>
    </reaction>
</comment>
<dbReference type="Gene3D" id="3.40.50.620">
    <property type="entry name" value="HUPs"/>
    <property type="match status" value="1"/>
</dbReference>
<dbReference type="Pfam" id="PF05746">
    <property type="entry name" value="DALR_1"/>
    <property type="match status" value="1"/>
</dbReference>
<evidence type="ECO:0000256" key="13">
    <source>
        <dbReference type="RuleBase" id="RU363038"/>
    </source>
</evidence>
<dbReference type="InterPro" id="IPR036695">
    <property type="entry name" value="Arg-tRNA-synth_N_sf"/>
</dbReference>
<dbReference type="InterPro" id="IPR005148">
    <property type="entry name" value="Arg-tRNA-synth_N"/>
</dbReference>
<dbReference type="Proteomes" id="UP000291116">
    <property type="component" value="Unassembled WGS sequence"/>
</dbReference>
<evidence type="ECO:0000256" key="5">
    <source>
        <dbReference type="ARBA" id="ARBA00022490"/>
    </source>
</evidence>